<keyword evidence="3" id="KW-1185">Reference proteome</keyword>
<evidence type="ECO:0000313" key="2">
    <source>
        <dbReference type="EMBL" id="PBK92987.1"/>
    </source>
</evidence>
<reference evidence="3" key="1">
    <citation type="journal article" date="2017" name="Nat. Ecol. Evol.">
        <title>Genome expansion and lineage-specific genetic innovations in the forest pathogenic fungi Armillaria.</title>
        <authorList>
            <person name="Sipos G."/>
            <person name="Prasanna A.N."/>
            <person name="Walter M.C."/>
            <person name="O'Connor E."/>
            <person name="Balint B."/>
            <person name="Krizsan K."/>
            <person name="Kiss B."/>
            <person name="Hess J."/>
            <person name="Varga T."/>
            <person name="Slot J."/>
            <person name="Riley R."/>
            <person name="Boka B."/>
            <person name="Rigling D."/>
            <person name="Barry K."/>
            <person name="Lee J."/>
            <person name="Mihaltcheva S."/>
            <person name="LaButti K."/>
            <person name="Lipzen A."/>
            <person name="Waldron R."/>
            <person name="Moloney N.M."/>
            <person name="Sperisen C."/>
            <person name="Kredics L."/>
            <person name="Vagvoelgyi C."/>
            <person name="Patrignani A."/>
            <person name="Fitzpatrick D."/>
            <person name="Nagy I."/>
            <person name="Doyle S."/>
            <person name="Anderson J.B."/>
            <person name="Grigoriev I.V."/>
            <person name="Gueldener U."/>
            <person name="Muensterkoetter M."/>
            <person name="Nagy L.G."/>
        </authorList>
    </citation>
    <scope>NUCLEOTIDE SEQUENCE [LARGE SCALE GENOMIC DNA]</scope>
    <source>
        <strain evidence="3">Ar21-2</strain>
    </source>
</reference>
<name>A0A2H3DV43_ARMGA</name>
<dbReference type="OMA" id="ENQNNPM"/>
<evidence type="ECO:0000313" key="3">
    <source>
        <dbReference type="Proteomes" id="UP000217790"/>
    </source>
</evidence>
<accession>A0A2H3DV43</accession>
<protein>
    <submittedName>
        <fullName evidence="2">Uncharacterized protein</fullName>
    </submittedName>
</protein>
<sequence length="229" mass="26207">MSANNTPSKRRRQPEFKGNISASDRDVIGAKTPVKRRKTGTEEGSPEFKSPSSEKGSPKVTKKALAEAEKAGKNRRKQSWEAWLARGENQWKPEQDPNYKQKIGWKVVQYTDAKNHFRFSNEEMGTLPYVTFENQNNPMRPGKSYNKLDLLRLAYRKEAVLNGVEGVLDGVPKDDMLKVGKRLFDARMNNLDSKYKKSHDGKSRPVLRTFSIVQRRTYDTSKPTRPFGV</sequence>
<dbReference type="Proteomes" id="UP000217790">
    <property type="component" value="Unassembled WGS sequence"/>
</dbReference>
<dbReference type="EMBL" id="KZ293657">
    <property type="protein sequence ID" value="PBK92987.1"/>
    <property type="molecule type" value="Genomic_DNA"/>
</dbReference>
<gene>
    <name evidence="2" type="ORF">ARMGADRAFT_143985</name>
</gene>
<feature type="region of interest" description="Disordered" evidence="1">
    <location>
        <begin position="1"/>
        <end position="79"/>
    </location>
</feature>
<evidence type="ECO:0000256" key="1">
    <source>
        <dbReference type="SAM" id="MobiDB-lite"/>
    </source>
</evidence>
<organism evidence="2 3">
    <name type="scientific">Armillaria gallica</name>
    <name type="common">Bulbous honey fungus</name>
    <name type="synonym">Armillaria bulbosa</name>
    <dbReference type="NCBI Taxonomy" id="47427"/>
    <lineage>
        <taxon>Eukaryota</taxon>
        <taxon>Fungi</taxon>
        <taxon>Dikarya</taxon>
        <taxon>Basidiomycota</taxon>
        <taxon>Agaricomycotina</taxon>
        <taxon>Agaricomycetes</taxon>
        <taxon>Agaricomycetidae</taxon>
        <taxon>Agaricales</taxon>
        <taxon>Marasmiineae</taxon>
        <taxon>Physalacriaceae</taxon>
        <taxon>Armillaria</taxon>
    </lineage>
</organism>
<dbReference type="OrthoDB" id="2752459at2759"/>
<dbReference type="InParanoid" id="A0A2H3DV43"/>
<proteinExistence type="predicted"/>
<dbReference type="AlphaFoldDB" id="A0A2H3DV43"/>